<dbReference type="SUPFAM" id="SSF53795">
    <property type="entry name" value="PEP carboxykinase-like"/>
    <property type="match status" value="1"/>
</dbReference>
<dbReference type="AlphaFoldDB" id="A0A0C7P066"/>
<organism evidence="1 2">
    <name type="scientific">Defluviitoga tunisiensis</name>
    <dbReference type="NCBI Taxonomy" id="1006576"/>
    <lineage>
        <taxon>Bacteria</taxon>
        <taxon>Thermotogati</taxon>
        <taxon>Thermotogota</taxon>
        <taxon>Thermotogae</taxon>
        <taxon>Petrotogales</taxon>
        <taxon>Petrotogaceae</taxon>
        <taxon>Defluviitoga</taxon>
    </lineage>
</organism>
<reference evidence="2" key="1">
    <citation type="submission" date="2014-11" db="EMBL/GenBank/DDBJ databases">
        <authorList>
            <person name="Wibberg D."/>
        </authorList>
    </citation>
    <scope>NUCLEOTIDE SEQUENCE [LARGE SCALE GENOMIC DNA]</scope>
    <source>
        <strain evidence="2">L3</strain>
    </source>
</reference>
<protein>
    <submittedName>
        <fullName evidence="1">Uncharacterized protein</fullName>
    </submittedName>
</protein>
<sequence>MLFERTKIIPGEVSYTNIAQILNSKYLRELIIELINDAEESHSSFQSFFQLFLKNPEKTDIAEKYDIEQIVQLLLAISANTLESLDASSYFSFPKLVPYRQILTLFIENTFNLWRSKHRFMIKKDPFSENPKTRIHKQITLVKNNYDLKSLVLETYRQILINVSDKRTKILRQLPSGAQANFILDKIDFEPQAKIHNADFIYNMYFVWSIILEPPVIFYTRSNKRSGLFKVVDKPILHKVDIKNTDEWLVFPIYVHTKLIYVVVHKEYFALAAGLANLFEFANFGTLNSDKPDGIYIFGIDKSFFENEKDFNGIIYHEDDGTYVGLVGNDPSVDYFGYMKKMILTIHNLLVIDEGRLPIHGALAEVKLRDKTSYNIMLVGDSGAGKSETIEALNRIREQVSEVNIIIDDMGSLDILEDGTVVAYGTETGAFVRLDDLQPGYAYSTMDRSIFMNPHETNARVIVPYSNYEEIIKPTKIDFFFYANNYEPVDENHEVIEFFEDIDKALKVFSSGTRIAKGTTSEKGLTHSYFANPFGAVQRKDKHEKIARKYMEAMMENGVKVGTLRTQLGINGFEEEGPMIAAKTLLNYLKTNNQNNKDFRNEDFLKVSL</sequence>
<dbReference type="Proteomes" id="UP000032809">
    <property type="component" value="Chromosome I"/>
</dbReference>
<evidence type="ECO:0000313" key="2">
    <source>
        <dbReference type="Proteomes" id="UP000032809"/>
    </source>
</evidence>
<dbReference type="HOGENOM" id="CLU_468285_0_0_0"/>
<accession>A0A0C7P066</accession>
<dbReference type="KEGG" id="dtn:DTL3_1644"/>
<name>A0A0C7P066_DEFTU</name>
<dbReference type="OrthoDB" id="7052199at2"/>
<keyword evidence="2" id="KW-1185">Reference proteome</keyword>
<dbReference type="EMBL" id="LN824141">
    <property type="protein sequence ID" value="CEP78933.1"/>
    <property type="molecule type" value="Genomic_DNA"/>
</dbReference>
<dbReference type="STRING" id="1006576.DTL3_1644"/>
<gene>
    <name evidence="1" type="ORF">DTL3_1644</name>
</gene>
<evidence type="ECO:0000313" key="1">
    <source>
        <dbReference type="EMBL" id="CEP78933.1"/>
    </source>
</evidence>
<proteinExistence type="predicted"/>
<dbReference type="RefSeq" id="WP_045088286.1">
    <property type="nucleotide sequence ID" value="NZ_LN824141.1"/>
</dbReference>